<name>A0ABS8I4E8_9NOSO</name>
<accession>A0ABS8I4E8</accession>
<dbReference type="EMBL" id="JAIVFQ010000007">
    <property type="protein sequence ID" value="MCC5599060.1"/>
    <property type="molecule type" value="Genomic_DNA"/>
</dbReference>
<protein>
    <submittedName>
        <fullName evidence="1">Uncharacterized protein</fullName>
    </submittedName>
</protein>
<gene>
    <name evidence="1" type="ORF">LC586_07480</name>
</gene>
<evidence type="ECO:0000313" key="2">
    <source>
        <dbReference type="Proteomes" id="UP001199525"/>
    </source>
</evidence>
<reference evidence="1 2" key="1">
    <citation type="journal article" date="2021" name="Microorganisms">
        <title>Genome Evolution of Filamentous Cyanobacterium Nostoc Species: From Facultative Symbiosis to Free Living.</title>
        <authorList>
            <person name="Huo D."/>
            <person name="Li H."/>
            <person name="Cai F."/>
            <person name="Guo X."/>
            <person name="Qiao Z."/>
            <person name="Wang W."/>
            <person name="Yu G."/>
            <person name="Li R."/>
        </authorList>
    </citation>
    <scope>NUCLEOTIDE SEQUENCE [LARGE SCALE GENOMIC DNA]</scope>
    <source>
        <strain evidence="1 2">CHAB 5714</strain>
    </source>
</reference>
<comment type="caution">
    <text evidence="1">The sequence shown here is derived from an EMBL/GenBank/DDBJ whole genome shotgun (WGS) entry which is preliminary data.</text>
</comment>
<proteinExistence type="predicted"/>
<sequence length="84" mass="9783">MHQYTIKEILLFTQSLLKDVNKTLASKNQDVKTALVKVDNALNTIEEKNLKALIEYKDSLDNLFKQRELRILEDIDDYGKLDKS</sequence>
<dbReference type="RefSeq" id="WP_229483951.1">
    <property type="nucleotide sequence ID" value="NZ_JAIVFQ010000007.1"/>
</dbReference>
<dbReference type="Proteomes" id="UP001199525">
    <property type="component" value="Unassembled WGS sequence"/>
</dbReference>
<organism evidence="1 2">
    <name type="scientific">Nostoc favosum CHAB5714</name>
    <dbReference type="NCBI Taxonomy" id="2780399"/>
    <lineage>
        <taxon>Bacteria</taxon>
        <taxon>Bacillati</taxon>
        <taxon>Cyanobacteriota</taxon>
        <taxon>Cyanophyceae</taxon>
        <taxon>Nostocales</taxon>
        <taxon>Nostocaceae</taxon>
        <taxon>Nostoc</taxon>
        <taxon>Nostoc favosum</taxon>
    </lineage>
</organism>
<keyword evidence="2" id="KW-1185">Reference proteome</keyword>
<evidence type="ECO:0000313" key="1">
    <source>
        <dbReference type="EMBL" id="MCC5599060.1"/>
    </source>
</evidence>